<keyword evidence="4" id="KW-1185">Reference proteome</keyword>
<feature type="compositionally biased region" description="Polar residues" evidence="1">
    <location>
        <begin position="1"/>
        <end position="27"/>
    </location>
</feature>
<feature type="region of interest" description="Disordered" evidence="1">
    <location>
        <begin position="1"/>
        <end position="36"/>
    </location>
</feature>
<protein>
    <submittedName>
        <fullName evidence="2">Uncharacterized protein</fullName>
    </submittedName>
</protein>
<evidence type="ECO:0000313" key="4">
    <source>
        <dbReference type="Proteomes" id="UP000231279"/>
    </source>
</evidence>
<evidence type="ECO:0000256" key="1">
    <source>
        <dbReference type="SAM" id="MobiDB-lite"/>
    </source>
</evidence>
<sequence>MEQSYSTSNNGQHKGRSTTPRNQQHENLNGWDNKHPSCSYFGYQYNHQMLLK</sequence>
<dbReference type="OrthoDB" id="1411776at2759"/>
<gene>
    <name evidence="3" type="ORF">CDL12_09936</name>
    <name evidence="2" type="ORF">CDL12_25385</name>
</gene>
<dbReference type="AlphaFoldDB" id="A0A2G9G9Y0"/>
<name>A0A2G9G9Y0_9LAMI</name>
<dbReference type="EMBL" id="NKXS01001677">
    <property type="protein sequence ID" value="PIN17396.1"/>
    <property type="molecule type" value="Genomic_DNA"/>
</dbReference>
<reference evidence="4" key="2">
    <citation type="journal article" date="2018" name="Gigascience">
        <title>Genome assembly of the Pink Ipe (Handroanthus impetiginosus, Bignoniaceae), a highly valued, ecologically keystone Neotropical timber forest tree.</title>
        <authorList>
            <person name="Silva-Junior O.B."/>
            <person name="Grattapaglia D."/>
            <person name="Novaes E."/>
            <person name="Collevatti R.G."/>
        </authorList>
    </citation>
    <scope>NUCLEOTIDE SEQUENCE [LARGE SCALE GENOMIC DNA]</scope>
    <source>
        <strain evidence="4">cv. UFG-1</strain>
    </source>
</reference>
<dbReference type="EMBL" id="NKXS01006070">
    <property type="protein sequence ID" value="PIN02101.1"/>
    <property type="molecule type" value="Genomic_DNA"/>
</dbReference>
<accession>A0A2G9G9Y0</accession>
<evidence type="ECO:0000313" key="3">
    <source>
        <dbReference type="EMBL" id="PIN17396.1"/>
    </source>
</evidence>
<evidence type="ECO:0000313" key="2">
    <source>
        <dbReference type="EMBL" id="PIN02101.1"/>
    </source>
</evidence>
<dbReference type="Proteomes" id="UP000231279">
    <property type="component" value="Unassembled WGS sequence"/>
</dbReference>
<organism evidence="2 4">
    <name type="scientific">Handroanthus impetiginosus</name>
    <dbReference type="NCBI Taxonomy" id="429701"/>
    <lineage>
        <taxon>Eukaryota</taxon>
        <taxon>Viridiplantae</taxon>
        <taxon>Streptophyta</taxon>
        <taxon>Embryophyta</taxon>
        <taxon>Tracheophyta</taxon>
        <taxon>Spermatophyta</taxon>
        <taxon>Magnoliopsida</taxon>
        <taxon>eudicotyledons</taxon>
        <taxon>Gunneridae</taxon>
        <taxon>Pentapetalae</taxon>
        <taxon>asterids</taxon>
        <taxon>lamiids</taxon>
        <taxon>Lamiales</taxon>
        <taxon>Bignoniaceae</taxon>
        <taxon>Crescentiina</taxon>
        <taxon>Tabebuia alliance</taxon>
        <taxon>Handroanthus</taxon>
    </lineage>
</organism>
<proteinExistence type="predicted"/>
<reference evidence="2" key="1">
    <citation type="submission" date="2017-07" db="EMBL/GenBank/DDBJ databases">
        <authorList>
            <person name="Sun Z.S."/>
            <person name="Albrecht U."/>
            <person name="Echele G."/>
            <person name="Lee C.C."/>
        </authorList>
    </citation>
    <scope>NUCLEOTIDE SEQUENCE</scope>
    <source>
        <strain evidence="2">UFG-1</strain>
        <tissue evidence="2">Leaf</tissue>
    </source>
</reference>
<comment type="caution">
    <text evidence="2">The sequence shown here is derived from an EMBL/GenBank/DDBJ whole genome shotgun (WGS) entry which is preliminary data.</text>
</comment>
<reference evidence="2" key="3">
    <citation type="journal article" date="2018" name="Gigascience">
        <title>Genome assembly of the pink ipe (Handroanthus impetiginosus, Bignoniaceae), a highly-valued ecologically keystone neotropical timber forest tree.</title>
        <authorList>
            <person name="Silva-Junior O.B."/>
            <person name="Novaes E."/>
            <person name="Grattapaglia D."/>
            <person name="Collevatti R.G."/>
        </authorList>
    </citation>
    <scope>NUCLEOTIDE SEQUENCE [LARGE SCALE GENOMIC DNA]</scope>
    <source>
        <strain evidence="2">UFG-1</strain>
        <tissue evidence="2">Leaf</tissue>
    </source>
</reference>